<keyword evidence="2" id="KW-0472">Membrane</keyword>
<dbReference type="InterPro" id="IPR036259">
    <property type="entry name" value="MFS_trans_sf"/>
</dbReference>
<keyword evidence="2" id="KW-0812">Transmembrane</keyword>
<evidence type="ECO:0000313" key="3">
    <source>
        <dbReference type="EMBL" id="NKX52222.1"/>
    </source>
</evidence>
<feature type="non-terminal residue" evidence="3">
    <location>
        <position position="1"/>
    </location>
</feature>
<protein>
    <submittedName>
        <fullName evidence="3">MFS transporter</fullName>
    </submittedName>
</protein>
<evidence type="ECO:0000256" key="1">
    <source>
        <dbReference type="SAM" id="MobiDB-lite"/>
    </source>
</evidence>
<comment type="caution">
    <text evidence="3">The sequence shown here is derived from an EMBL/GenBank/DDBJ whole genome shotgun (WGS) entry which is preliminary data.</text>
</comment>
<keyword evidence="2" id="KW-1133">Transmembrane helix</keyword>
<gene>
    <name evidence="3" type="ORF">HER39_16930</name>
</gene>
<proteinExistence type="predicted"/>
<evidence type="ECO:0000313" key="4">
    <source>
        <dbReference type="Proteomes" id="UP000523795"/>
    </source>
</evidence>
<reference evidence="3 4" key="1">
    <citation type="submission" date="2020-04" db="EMBL/GenBank/DDBJ databases">
        <authorList>
            <person name="Liu S."/>
        </authorList>
    </citation>
    <scope>NUCLEOTIDE SEQUENCE [LARGE SCALE GENOMIC DNA]</scope>
    <source>
        <strain evidence="3 4">CGMCC 1.15091</strain>
    </source>
</reference>
<name>A0ABX1JSD1_9MICC</name>
<dbReference type="SUPFAM" id="SSF103473">
    <property type="entry name" value="MFS general substrate transporter"/>
    <property type="match status" value="1"/>
</dbReference>
<dbReference type="Proteomes" id="UP000523795">
    <property type="component" value="Unassembled WGS sequence"/>
</dbReference>
<organism evidence="3 4">
    <name type="scientific">Arthrobacter deserti</name>
    <dbReference type="NCBI Taxonomy" id="1742687"/>
    <lineage>
        <taxon>Bacteria</taxon>
        <taxon>Bacillati</taxon>
        <taxon>Actinomycetota</taxon>
        <taxon>Actinomycetes</taxon>
        <taxon>Micrococcales</taxon>
        <taxon>Micrococcaceae</taxon>
        <taxon>Arthrobacter</taxon>
    </lineage>
</organism>
<feature type="non-terminal residue" evidence="3">
    <location>
        <position position="102"/>
    </location>
</feature>
<feature type="transmembrane region" description="Helical" evidence="2">
    <location>
        <begin position="40"/>
        <end position="65"/>
    </location>
</feature>
<feature type="region of interest" description="Disordered" evidence="1">
    <location>
        <begin position="71"/>
        <end position="91"/>
    </location>
</feature>
<dbReference type="Gene3D" id="1.20.1250.20">
    <property type="entry name" value="MFS general substrate transporter like domains"/>
    <property type="match status" value="1"/>
</dbReference>
<sequence>RLDAGFGWFTAAFSGGQLIGPLLAGLLLGHGPEPAGDGRMAAITSSLLLAAAIAAAAAPLVFAYAPRAGRQQERPGAQGAPAGRGPLPAEPALRILRRPGVA</sequence>
<feature type="transmembrane region" description="Helical" evidence="2">
    <location>
        <begin position="6"/>
        <end position="28"/>
    </location>
</feature>
<keyword evidence="4" id="KW-1185">Reference proteome</keyword>
<accession>A0ABX1JSD1</accession>
<evidence type="ECO:0000256" key="2">
    <source>
        <dbReference type="SAM" id="Phobius"/>
    </source>
</evidence>
<dbReference type="EMBL" id="JAAZSR010000450">
    <property type="protein sequence ID" value="NKX52222.1"/>
    <property type="molecule type" value="Genomic_DNA"/>
</dbReference>